<dbReference type="GO" id="GO:0008199">
    <property type="term" value="F:ferric iron binding"/>
    <property type="evidence" value="ECO:0007669"/>
    <property type="project" value="InterPro"/>
</dbReference>
<dbReference type="InterPro" id="IPR008331">
    <property type="entry name" value="Ferritin_DPS_dom"/>
</dbReference>
<reference evidence="5 6" key="1">
    <citation type="submission" date="2016-11" db="EMBL/GenBank/DDBJ databases">
        <authorList>
            <person name="Jaros S."/>
            <person name="Januszkiewicz K."/>
            <person name="Wedrychowicz H."/>
        </authorList>
    </citation>
    <scope>NUCLEOTIDE SEQUENCE [LARGE SCALE GENOMIC DNA]</scope>
    <source>
        <strain evidence="5 6">CGMCC 1.10681</strain>
    </source>
</reference>
<protein>
    <submittedName>
        <fullName evidence="5">Bacterioferritin</fullName>
    </submittedName>
</protein>
<dbReference type="SUPFAM" id="SSF47240">
    <property type="entry name" value="Ferritin-like"/>
    <property type="match status" value="1"/>
</dbReference>
<evidence type="ECO:0000313" key="5">
    <source>
        <dbReference type="EMBL" id="SHM47074.1"/>
    </source>
</evidence>
<proteinExistence type="predicted"/>
<name>A0A1M7J1X0_9BACI</name>
<keyword evidence="6" id="KW-1185">Reference proteome</keyword>
<dbReference type="InterPro" id="IPR009078">
    <property type="entry name" value="Ferritin-like_SF"/>
</dbReference>
<evidence type="ECO:0000256" key="3">
    <source>
        <dbReference type="SAM" id="Coils"/>
    </source>
</evidence>
<dbReference type="InterPro" id="IPR012347">
    <property type="entry name" value="Ferritin-like"/>
</dbReference>
<gene>
    <name evidence="5" type="ORF">SAMN05216179_0228</name>
</gene>
<sequence length="158" mass="18027">METIFRKDVVEMAQDQQKLQALLDGLNEDLANEYAATIMYTYHASVVSGLYRSSLKPFFEDEINDEIGHALYLSDKIKTLGGTPTTTPATVEQLTDVKEMLEATFKAEKETIERYEVRKQQADELGFTELVVQLEDMIADETKHKEETQRLLADPSFQ</sequence>
<dbReference type="EMBL" id="FRCZ01000001">
    <property type="protein sequence ID" value="SHM47074.1"/>
    <property type="molecule type" value="Genomic_DNA"/>
</dbReference>
<dbReference type="GO" id="GO:0020037">
    <property type="term" value="F:heme binding"/>
    <property type="evidence" value="ECO:0007669"/>
    <property type="project" value="TreeGrafter"/>
</dbReference>
<dbReference type="STRING" id="1027249.SAMN05216179_0228"/>
<dbReference type="GO" id="GO:0006879">
    <property type="term" value="P:intracellular iron ion homeostasis"/>
    <property type="evidence" value="ECO:0007669"/>
    <property type="project" value="UniProtKB-KW"/>
</dbReference>
<keyword evidence="1" id="KW-0409">Iron storage</keyword>
<dbReference type="Gene3D" id="1.20.1260.10">
    <property type="match status" value="1"/>
</dbReference>
<feature type="coiled-coil region" evidence="3">
    <location>
        <begin position="91"/>
        <end position="125"/>
    </location>
</feature>
<dbReference type="PROSITE" id="PS50905">
    <property type="entry name" value="FERRITIN_LIKE"/>
    <property type="match status" value="1"/>
</dbReference>
<accession>A0A1M7J1X0</accession>
<dbReference type="RefSeq" id="WP_425292862.1">
    <property type="nucleotide sequence ID" value="NZ_FRCZ01000001.1"/>
</dbReference>
<organism evidence="5 6">
    <name type="scientific">Gracilibacillus kekensis</name>
    <dbReference type="NCBI Taxonomy" id="1027249"/>
    <lineage>
        <taxon>Bacteria</taxon>
        <taxon>Bacillati</taxon>
        <taxon>Bacillota</taxon>
        <taxon>Bacilli</taxon>
        <taxon>Bacillales</taxon>
        <taxon>Bacillaceae</taxon>
        <taxon>Gracilibacillus</taxon>
    </lineage>
</organism>
<dbReference type="InterPro" id="IPR009040">
    <property type="entry name" value="Ferritin-like_diiron"/>
</dbReference>
<dbReference type="GO" id="GO:0004322">
    <property type="term" value="F:ferroxidase activity"/>
    <property type="evidence" value="ECO:0007669"/>
    <property type="project" value="TreeGrafter"/>
</dbReference>
<keyword evidence="3" id="KW-0175">Coiled coil</keyword>
<keyword evidence="2" id="KW-0408">Iron</keyword>
<evidence type="ECO:0000313" key="6">
    <source>
        <dbReference type="Proteomes" id="UP000184184"/>
    </source>
</evidence>
<dbReference type="Pfam" id="PF00210">
    <property type="entry name" value="Ferritin"/>
    <property type="match status" value="1"/>
</dbReference>
<evidence type="ECO:0000256" key="1">
    <source>
        <dbReference type="ARBA" id="ARBA00022434"/>
    </source>
</evidence>
<evidence type="ECO:0000256" key="2">
    <source>
        <dbReference type="ARBA" id="ARBA00023004"/>
    </source>
</evidence>
<dbReference type="PANTHER" id="PTHR30295">
    <property type="entry name" value="BACTERIOFERRITIN"/>
    <property type="match status" value="1"/>
</dbReference>
<dbReference type="Proteomes" id="UP000184184">
    <property type="component" value="Unassembled WGS sequence"/>
</dbReference>
<evidence type="ECO:0000259" key="4">
    <source>
        <dbReference type="PROSITE" id="PS50905"/>
    </source>
</evidence>
<dbReference type="AlphaFoldDB" id="A0A1M7J1X0"/>
<dbReference type="PANTHER" id="PTHR30295:SF0">
    <property type="entry name" value="BACTERIOFERRITIN"/>
    <property type="match status" value="1"/>
</dbReference>
<dbReference type="GO" id="GO:0005829">
    <property type="term" value="C:cytosol"/>
    <property type="evidence" value="ECO:0007669"/>
    <property type="project" value="TreeGrafter"/>
</dbReference>
<dbReference type="CDD" id="cd00657">
    <property type="entry name" value="Ferritin_like"/>
    <property type="match status" value="1"/>
</dbReference>
<feature type="domain" description="Ferritin-like diiron" evidence="4">
    <location>
        <begin position="16"/>
        <end position="158"/>
    </location>
</feature>